<feature type="region of interest" description="Disordered" evidence="1">
    <location>
        <begin position="398"/>
        <end position="443"/>
    </location>
</feature>
<accession>A0A6N2MD03</accession>
<dbReference type="InterPro" id="IPR035897">
    <property type="entry name" value="Toll_tir_struct_dom_sf"/>
</dbReference>
<feature type="domain" description="TIR" evidence="2">
    <location>
        <begin position="5"/>
        <end position="176"/>
    </location>
</feature>
<evidence type="ECO:0000313" key="3">
    <source>
        <dbReference type="EMBL" id="VFU52079.1"/>
    </source>
</evidence>
<feature type="region of interest" description="Disordered" evidence="1">
    <location>
        <begin position="508"/>
        <end position="566"/>
    </location>
</feature>
<organism evidence="3">
    <name type="scientific">Salix viminalis</name>
    <name type="common">Common osier</name>
    <name type="synonym">Basket willow</name>
    <dbReference type="NCBI Taxonomy" id="40686"/>
    <lineage>
        <taxon>Eukaryota</taxon>
        <taxon>Viridiplantae</taxon>
        <taxon>Streptophyta</taxon>
        <taxon>Embryophyta</taxon>
        <taxon>Tracheophyta</taxon>
        <taxon>Spermatophyta</taxon>
        <taxon>Magnoliopsida</taxon>
        <taxon>eudicotyledons</taxon>
        <taxon>Gunneridae</taxon>
        <taxon>Pentapetalae</taxon>
        <taxon>rosids</taxon>
        <taxon>fabids</taxon>
        <taxon>Malpighiales</taxon>
        <taxon>Salicaceae</taxon>
        <taxon>Saliceae</taxon>
        <taxon>Salix</taxon>
    </lineage>
</organism>
<dbReference type="SMART" id="SM00255">
    <property type="entry name" value="TIR"/>
    <property type="match status" value="1"/>
</dbReference>
<dbReference type="PROSITE" id="PS50104">
    <property type="entry name" value="TIR"/>
    <property type="match status" value="1"/>
</dbReference>
<evidence type="ECO:0000256" key="1">
    <source>
        <dbReference type="SAM" id="MobiDB-lite"/>
    </source>
</evidence>
<dbReference type="EMBL" id="CAADRP010001783">
    <property type="protein sequence ID" value="VFU52079.1"/>
    <property type="molecule type" value="Genomic_DNA"/>
</dbReference>
<dbReference type="GO" id="GO:0007165">
    <property type="term" value="P:signal transduction"/>
    <property type="evidence" value="ECO:0007669"/>
    <property type="project" value="InterPro"/>
</dbReference>
<sequence length="566" mass="63237">MTKIINPLVYELMRVSAASMTESKSSRSRPKGAYDVFLSFRGEDNRKSFTGEEISKHLLKAIQESKISIVIFSKGYASTRWCLNELVEILECKNRKTGQIVLPIFYDIDPSDVSKQTGSFAKAFDKHEECFKEKVKEWRKALEEVGNLSGWNLNDMENRHESKLIQAIIKDVLSKLDPRYINVATNLVGIDRLVQTISDFLSMATDEVCMVGIHGMPGIEKTMIAKVVFNQLCYGFEEQLLHDILKQNVAISNNADRGMVLIKERLCHKNFVVVDVFTFKPWAGLSANSLQREFAASAKNLQREFAASAKILCRGNLQPLQILCRGSLCNEFAEQRLQIRCRGDLQRGQSKRILAKKTSIKITSQPVAAPPSSPLQLLSPPAIQPPKATLITTVIFPSTPATQPSSPAKKQTQSRRQQRQPVTFRRPLRPPQATISDAPRLEQPRLSKGTNRYSFITLEILLFIISYLSLHAVDVVDATVHAAESKEIAGSSRPMYVRASSHDGWKPSRRYGFRPEAGSPARKTFGLPPTRLEAQPEDFGLPAHEAGSPAHSERAASPSWLAAQPK</sequence>
<dbReference type="InterPro" id="IPR000157">
    <property type="entry name" value="TIR_dom"/>
</dbReference>
<dbReference type="InterPro" id="IPR044974">
    <property type="entry name" value="Disease_R_plants"/>
</dbReference>
<proteinExistence type="predicted"/>
<dbReference type="SUPFAM" id="SSF52540">
    <property type="entry name" value="P-loop containing nucleoside triphosphate hydrolases"/>
    <property type="match status" value="1"/>
</dbReference>
<evidence type="ECO:0000259" key="2">
    <source>
        <dbReference type="PROSITE" id="PS50104"/>
    </source>
</evidence>
<gene>
    <name evidence="3" type="ORF">SVIM_LOCUS354803</name>
</gene>
<name>A0A6N2MD03_SALVM</name>
<dbReference type="AlphaFoldDB" id="A0A6N2MD03"/>
<dbReference type="PANTHER" id="PTHR11017:SF271">
    <property type="entry name" value="DISEASE RESISTANCE PROTEIN (TIR-NBS-LRR CLASS) FAMILY"/>
    <property type="match status" value="1"/>
</dbReference>
<dbReference type="PANTHER" id="PTHR11017">
    <property type="entry name" value="LEUCINE-RICH REPEAT-CONTAINING PROTEIN"/>
    <property type="match status" value="1"/>
</dbReference>
<dbReference type="InterPro" id="IPR027417">
    <property type="entry name" value="P-loop_NTPase"/>
</dbReference>
<feature type="compositionally biased region" description="Low complexity" evidence="1">
    <location>
        <begin position="398"/>
        <end position="408"/>
    </location>
</feature>
<reference evidence="3" key="1">
    <citation type="submission" date="2019-03" db="EMBL/GenBank/DDBJ databases">
        <authorList>
            <person name="Mank J."/>
            <person name="Almeida P."/>
        </authorList>
    </citation>
    <scope>NUCLEOTIDE SEQUENCE</scope>
    <source>
        <strain evidence="3">78183</strain>
    </source>
</reference>
<dbReference type="GO" id="GO:0006952">
    <property type="term" value="P:defense response"/>
    <property type="evidence" value="ECO:0007669"/>
    <property type="project" value="InterPro"/>
</dbReference>
<dbReference type="SUPFAM" id="SSF52200">
    <property type="entry name" value="Toll/Interleukin receptor TIR domain"/>
    <property type="match status" value="1"/>
</dbReference>
<dbReference type="Gene3D" id="3.40.50.300">
    <property type="entry name" value="P-loop containing nucleotide triphosphate hydrolases"/>
    <property type="match status" value="1"/>
</dbReference>
<dbReference type="Gene3D" id="3.40.50.10140">
    <property type="entry name" value="Toll/interleukin-1 receptor homology (TIR) domain"/>
    <property type="match status" value="1"/>
</dbReference>
<dbReference type="Pfam" id="PF01582">
    <property type="entry name" value="TIR"/>
    <property type="match status" value="1"/>
</dbReference>
<protein>
    <recommendedName>
        <fullName evidence="2">TIR domain-containing protein</fullName>
    </recommendedName>
</protein>